<feature type="domain" description="Post-SET" evidence="4">
    <location>
        <begin position="114"/>
        <end position="130"/>
    </location>
</feature>
<dbReference type="InterPro" id="IPR001214">
    <property type="entry name" value="SET_dom"/>
</dbReference>
<protein>
    <recommendedName>
        <fullName evidence="4">Post-SET domain-containing protein</fullName>
    </recommendedName>
</protein>
<evidence type="ECO:0000313" key="6">
    <source>
        <dbReference type="Proteomes" id="UP000799776"/>
    </source>
</evidence>
<organism evidence="5 6">
    <name type="scientific">Saccharata proteae CBS 121410</name>
    <dbReference type="NCBI Taxonomy" id="1314787"/>
    <lineage>
        <taxon>Eukaryota</taxon>
        <taxon>Fungi</taxon>
        <taxon>Dikarya</taxon>
        <taxon>Ascomycota</taxon>
        <taxon>Pezizomycotina</taxon>
        <taxon>Dothideomycetes</taxon>
        <taxon>Dothideomycetes incertae sedis</taxon>
        <taxon>Botryosphaeriales</taxon>
        <taxon>Saccharataceae</taxon>
        <taxon>Saccharata</taxon>
    </lineage>
</organism>
<gene>
    <name evidence="5" type="ORF">K490DRAFT_19526</name>
</gene>
<keyword evidence="2" id="KW-0808">Transferase</keyword>
<dbReference type="GO" id="GO:0008168">
    <property type="term" value="F:methyltransferase activity"/>
    <property type="evidence" value="ECO:0007669"/>
    <property type="project" value="UniProtKB-KW"/>
</dbReference>
<evidence type="ECO:0000259" key="4">
    <source>
        <dbReference type="PROSITE" id="PS50868"/>
    </source>
</evidence>
<dbReference type="PROSITE" id="PS50868">
    <property type="entry name" value="POST_SET"/>
    <property type="match status" value="1"/>
</dbReference>
<dbReference type="Pfam" id="PF00856">
    <property type="entry name" value="SET"/>
    <property type="match status" value="1"/>
</dbReference>
<feature type="non-terminal residue" evidence="5">
    <location>
        <position position="156"/>
    </location>
</feature>
<dbReference type="InterPro" id="IPR053201">
    <property type="entry name" value="Flavunoidine_N-MTase"/>
</dbReference>
<accession>A0A9P4HMT4</accession>
<dbReference type="Proteomes" id="UP000799776">
    <property type="component" value="Unassembled WGS sequence"/>
</dbReference>
<dbReference type="OrthoDB" id="5984008at2759"/>
<dbReference type="PANTHER" id="PTHR12350">
    <property type="entry name" value="HISTONE-LYSINE N-METHYLTRANSFERASE-RELATED"/>
    <property type="match status" value="1"/>
</dbReference>
<reference evidence="5" key="1">
    <citation type="journal article" date="2020" name="Stud. Mycol.">
        <title>101 Dothideomycetes genomes: a test case for predicting lifestyles and emergence of pathogens.</title>
        <authorList>
            <person name="Haridas S."/>
            <person name="Albert R."/>
            <person name="Binder M."/>
            <person name="Bloem J."/>
            <person name="Labutti K."/>
            <person name="Salamov A."/>
            <person name="Andreopoulos B."/>
            <person name="Baker S."/>
            <person name="Barry K."/>
            <person name="Bills G."/>
            <person name="Bluhm B."/>
            <person name="Cannon C."/>
            <person name="Castanera R."/>
            <person name="Culley D."/>
            <person name="Daum C."/>
            <person name="Ezra D."/>
            <person name="Gonzalez J."/>
            <person name="Henrissat B."/>
            <person name="Kuo A."/>
            <person name="Liang C."/>
            <person name="Lipzen A."/>
            <person name="Lutzoni F."/>
            <person name="Magnuson J."/>
            <person name="Mondo S."/>
            <person name="Nolan M."/>
            <person name="Ohm R."/>
            <person name="Pangilinan J."/>
            <person name="Park H.-J."/>
            <person name="Ramirez L."/>
            <person name="Alfaro M."/>
            <person name="Sun H."/>
            <person name="Tritt A."/>
            <person name="Yoshinaga Y."/>
            <person name="Zwiers L.-H."/>
            <person name="Turgeon B."/>
            <person name="Goodwin S."/>
            <person name="Spatafora J."/>
            <person name="Crous P."/>
            <person name="Grigoriev I."/>
        </authorList>
    </citation>
    <scope>NUCLEOTIDE SEQUENCE</scope>
    <source>
        <strain evidence="5">CBS 121410</strain>
    </source>
</reference>
<sequence>IPAWVHPDLPRLLTVFHGENYTTRAISHVTLPPDALFARITTATTVPTPRYTTVQAGPAHHIELNSDLVYINHSCVPNLIFDMERWEVRVSEKGLKEGEELTFFYPSTEWKMERGFECSCGESNCLGYVEGAKDLDEMTLRRFWLSRHIKELKEEQ</sequence>
<dbReference type="AlphaFoldDB" id="A0A9P4HMT4"/>
<proteinExistence type="predicted"/>
<name>A0A9P4HMT4_9PEZI</name>
<dbReference type="EMBL" id="ML978763">
    <property type="protein sequence ID" value="KAF2083692.1"/>
    <property type="molecule type" value="Genomic_DNA"/>
</dbReference>
<dbReference type="Gene3D" id="2.170.270.10">
    <property type="entry name" value="SET domain"/>
    <property type="match status" value="1"/>
</dbReference>
<evidence type="ECO:0000313" key="5">
    <source>
        <dbReference type="EMBL" id="KAF2083692.1"/>
    </source>
</evidence>
<dbReference type="GO" id="GO:0032259">
    <property type="term" value="P:methylation"/>
    <property type="evidence" value="ECO:0007669"/>
    <property type="project" value="UniProtKB-KW"/>
</dbReference>
<keyword evidence="1" id="KW-0489">Methyltransferase</keyword>
<comment type="caution">
    <text evidence="5">The sequence shown here is derived from an EMBL/GenBank/DDBJ whole genome shotgun (WGS) entry which is preliminary data.</text>
</comment>
<evidence type="ECO:0000256" key="2">
    <source>
        <dbReference type="ARBA" id="ARBA00022679"/>
    </source>
</evidence>
<dbReference type="InterPro" id="IPR046341">
    <property type="entry name" value="SET_dom_sf"/>
</dbReference>
<keyword evidence="3" id="KW-0949">S-adenosyl-L-methionine</keyword>
<dbReference type="PANTHER" id="PTHR12350:SF19">
    <property type="entry name" value="SET DOMAIN-CONTAINING PROTEIN"/>
    <property type="match status" value="1"/>
</dbReference>
<keyword evidence="6" id="KW-1185">Reference proteome</keyword>
<dbReference type="SUPFAM" id="SSF82199">
    <property type="entry name" value="SET domain"/>
    <property type="match status" value="1"/>
</dbReference>
<dbReference type="InterPro" id="IPR003616">
    <property type="entry name" value="Post-SET_dom"/>
</dbReference>
<evidence type="ECO:0000256" key="3">
    <source>
        <dbReference type="ARBA" id="ARBA00022691"/>
    </source>
</evidence>
<evidence type="ECO:0000256" key="1">
    <source>
        <dbReference type="ARBA" id="ARBA00022603"/>
    </source>
</evidence>
<feature type="non-terminal residue" evidence="5">
    <location>
        <position position="1"/>
    </location>
</feature>